<feature type="compositionally biased region" description="Polar residues" evidence="1">
    <location>
        <begin position="1"/>
        <end position="12"/>
    </location>
</feature>
<dbReference type="Proteomes" id="UP000017836">
    <property type="component" value="Unassembled WGS sequence"/>
</dbReference>
<name>U5DEK0_AMBTC</name>
<feature type="compositionally biased region" description="Basic and acidic residues" evidence="1">
    <location>
        <begin position="13"/>
        <end position="23"/>
    </location>
</feature>
<dbReference type="PANTHER" id="PTHR47292:SF3">
    <property type="entry name" value="PROTEIN WAVE"/>
    <property type="match status" value="1"/>
</dbReference>
<gene>
    <name evidence="2" type="ORF">AMTR_s00070p00141920</name>
</gene>
<sequence>MDGETQDLSKSSNSRDHEQRCTLESRSSPGVKSSDCVNSRSPLKEGAHVEGETSGSKAHHLSNHLEPVNDVNVSFRIKGTLKTASDKENAKGSPLEAHHHGSISEEVMDNKCRCLTDTDLPLGTSERTASTIKCRSLENRTALNHEKASENPEVKEQDDKKLVTPLAPNVAAQKDLIEADSCDVDVKVKEKMVCKHLEDSHISEEKNLNKGVDDGSPNYWKKVMEQRPENQIGEPLGSKSIQYATGTLLGKQEISGSISEDDGSFRTEDGRNTFPCKLDMKIKREGSMTSVEKVNDSKVNLEKKNENFLKSSADMEFAYAVDDALEVARQVAKEVEEEVGIYREALCSSSCDKDMNIETTVSTADSIEAEKHSMVTGDEQEQITQDSSESSDDEMGSKRASGCEGLISERKDVIREEKCSSMMKNEDRLCEQESSQLTTMAQESATNDPRHLCGFDLNEEADYPDQSMAVTVSSSYVNNLTAPIPVVGFLRGPVSLPVTPLHFEGKQSWIGSAATSAFRPASLRRTPDKDSACSVEESNSNLKHSQRSLCIDLNVADSCDDTAMDLLSQKEVPISSGHPSGDSSIEVSSRRAEKLNLDLNRLSEQDDNCKDLLSDWRMESRLPQLRNGVCSPSPTSSSRPCVRDFDLNDNPSSHSEVHDRQAPQGTGGKSGISNVSVVSIMGTRVEVNCNNAPSAPAPRVDPSTMQNFSGSQYGPEFMNQSFLLSGPALSMAQVGRVLPIQATLAYTGPPAFAYNGMGLGHTIPLPSSMYASGGVPYMVDSRGATVVPQIMGPGSLSFQRASPYVMGVASASAVNGIGISSRPNLDLNNSMVEEQMKSFQQVASSGSVPPMKRKEPECGWDSYQFAYKHNTSWR</sequence>
<reference evidence="3" key="1">
    <citation type="journal article" date="2013" name="Science">
        <title>The Amborella genome and the evolution of flowering plants.</title>
        <authorList>
            <consortium name="Amborella Genome Project"/>
        </authorList>
    </citation>
    <scope>NUCLEOTIDE SEQUENCE [LARGE SCALE GENOMIC DNA]</scope>
</reference>
<evidence type="ECO:0000313" key="3">
    <source>
        <dbReference type="Proteomes" id="UP000017836"/>
    </source>
</evidence>
<feature type="region of interest" description="Disordered" evidence="1">
    <location>
        <begin position="1"/>
        <end position="70"/>
    </location>
</feature>
<feature type="region of interest" description="Disordered" evidence="1">
    <location>
        <begin position="367"/>
        <end position="402"/>
    </location>
</feature>
<proteinExistence type="predicted"/>
<dbReference type="Gramene" id="ERN20635">
    <property type="protein sequence ID" value="ERN20635"/>
    <property type="gene ID" value="AMTR_s00070p00141920"/>
</dbReference>
<accession>U5DEK0</accession>
<protein>
    <submittedName>
        <fullName evidence="2">Uncharacterized protein</fullName>
    </submittedName>
</protein>
<feature type="region of interest" description="Disordered" evidence="1">
    <location>
        <begin position="570"/>
        <end position="589"/>
    </location>
</feature>
<feature type="region of interest" description="Disordered" evidence="1">
    <location>
        <begin position="83"/>
        <end position="103"/>
    </location>
</feature>
<evidence type="ECO:0000313" key="2">
    <source>
        <dbReference type="EMBL" id="ERN20635.1"/>
    </source>
</evidence>
<feature type="region of interest" description="Disordered" evidence="1">
    <location>
        <begin position="625"/>
        <end position="673"/>
    </location>
</feature>
<feature type="compositionally biased region" description="Polar residues" evidence="1">
    <location>
        <begin position="577"/>
        <end position="587"/>
    </location>
</feature>
<dbReference type="EMBL" id="KI392058">
    <property type="protein sequence ID" value="ERN20635.1"/>
    <property type="molecule type" value="Genomic_DNA"/>
</dbReference>
<feature type="compositionally biased region" description="Basic and acidic residues" evidence="1">
    <location>
        <begin position="42"/>
        <end position="51"/>
    </location>
</feature>
<organism evidence="2 3">
    <name type="scientific">Amborella trichopoda</name>
    <dbReference type="NCBI Taxonomy" id="13333"/>
    <lineage>
        <taxon>Eukaryota</taxon>
        <taxon>Viridiplantae</taxon>
        <taxon>Streptophyta</taxon>
        <taxon>Embryophyta</taxon>
        <taxon>Tracheophyta</taxon>
        <taxon>Spermatophyta</taxon>
        <taxon>Magnoliopsida</taxon>
        <taxon>Amborellales</taxon>
        <taxon>Amborellaceae</taxon>
        <taxon>Amborella</taxon>
    </lineage>
</organism>
<dbReference type="AlphaFoldDB" id="U5DEK0"/>
<keyword evidence="3" id="KW-1185">Reference proteome</keyword>
<feature type="compositionally biased region" description="Polar residues" evidence="1">
    <location>
        <begin position="24"/>
        <end position="41"/>
    </location>
</feature>
<feature type="compositionally biased region" description="Basic and acidic residues" evidence="1">
    <location>
        <begin position="84"/>
        <end position="103"/>
    </location>
</feature>
<evidence type="ECO:0000256" key="1">
    <source>
        <dbReference type="SAM" id="MobiDB-lite"/>
    </source>
</evidence>
<dbReference type="OMA" id="PHAFLYN"/>
<dbReference type="PANTHER" id="PTHR47292">
    <property type="entry name" value="TRANSCRIPTION ELONGATION FACTOR (TFIIS) FAMILY PROTEIN-RELATED"/>
    <property type="match status" value="1"/>
</dbReference>
<dbReference type="HOGENOM" id="CLU_328825_0_0_1"/>
<dbReference type="eggNOG" id="KOG1886">
    <property type="taxonomic scope" value="Eukaryota"/>
</dbReference>
<feature type="compositionally biased region" description="Low complexity" evidence="1">
    <location>
        <begin position="631"/>
        <end position="640"/>
    </location>
</feature>